<proteinExistence type="predicted"/>
<evidence type="ECO:0000313" key="1">
    <source>
        <dbReference type="EMBL" id="MBX56432.1"/>
    </source>
</evidence>
<reference evidence="1" key="1">
    <citation type="submission" date="2018-02" db="EMBL/GenBank/DDBJ databases">
        <title>Rhizophora mucronata_Transcriptome.</title>
        <authorList>
            <person name="Meera S.P."/>
            <person name="Sreeshan A."/>
            <person name="Augustine A."/>
        </authorList>
    </citation>
    <scope>NUCLEOTIDE SEQUENCE</scope>
    <source>
        <tissue evidence="1">Leaf</tissue>
    </source>
</reference>
<organism evidence="1">
    <name type="scientific">Rhizophora mucronata</name>
    <name type="common">Asiatic mangrove</name>
    <dbReference type="NCBI Taxonomy" id="61149"/>
    <lineage>
        <taxon>Eukaryota</taxon>
        <taxon>Viridiplantae</taxon>
        <taxon>Streptophyta</taxon>
        <taxon>Embryophyta</taxon>
        <taxon>Tracheophyta</taxon>
        <taxon>Spermatophyta</taxon>
        <taxon>Magnoliopsida</taxon>
        <taxon>eudicotyledons</taxon>
        <taxon>Gunneridae</taxon>
        <taxon>Pentapetalae</taxon>
        <taxon>rosids</taxon>
        <taxon>fabids</taxon>
        <taxon>Malpighiales</taxon>
        <taxon>Rhizophoraceae</taxon>
        <taxon>Rhizophora</taxon>
    </lineage>
</organism>
<dbReference type="AlphaFoldDB" id="A0A2P2PNV1"/>
<dbReference type="EMBL" id="GGEC01075948">
    <property type="protein sequence ID" value="MBX56432.1"/>
    <property type="molecule type" value="Transcribed_RNA"/>
</dbReference>
<protein>
    <submittedName>
        <fullName evidence="1">Uncharacterized protein</fullName>
    </submittedName>
</protein>
<sequence length="38" mass="4285">MIFYFILFSQNPRTSIGIIINVDDCLSSFLVLGDECVT</sequence>
<accession>A0A2P2PNV1</accession>
<name>A0A2P2PNV1_RHIMU</name>